<organism evidence="3 4">
    <name type="scientific">Ziziphus jujuba</name>
    <name type="common">Chinese jujube</name>
    <name type="synonym">Ziziphus sativa</name>
    <dbReference type="NCBI Taxonomy" id="326968"/>
    <lineage>
        <taxon>Eukaryota</taxon>
        <taxon>Viridiplantae</taxon>
        <taxon>Streptophyta</taxon>
        <taxon>Embryophyta</taxon>
        <taxon>Tracheophyta</taxon>
        <taxon>Spermatophyta</taxon>
        <taxon>Magnoliopsida</taxon>
        <taxon>eudicotyledons</taxon>
        <taxon>Gunneridae</taxon>
        <taxon>Pentapetalae</taxon>
        <taxon>rosids</taxon>
        <taxon>fabids</taxon>
        <taxon>Rosales</taxon>
        <taxon>Rhamnaceae</taxon>
        <taxon>Paliureae</taxon>
        <taxon>Ziziphus</taxon>
    </lineage>
</organism>
<keyword evidence="3" id="KW-1185">Reference proteome</keyword>
<proteinExistence type="predicted"/>
<dbReference type="RefSeq" id="XP_060673262.1">
    <property type="nucleotide sequence ID" value="XM_060817279.1"/>
</dbReference>
<dbReference type="Pfam" id="PF13966">
    <property type="entry name" value="zf-RVT"/>
    <property type="match status" value="1"/>
</dbReference>
<gene>
    <name evidence="4" type="primary">LOC132803765</name>
</gene>
<evidence type="ECO:0000259" key="2">
    <source>
        <dbReference type="Pfam" id="PF13966"/>
    </source>
</evidence>
<protein>
    <submittedName>
        <fullName evidence="4">Uncharacterized protein LOC132803765</fullName>
    </submittedName>
</protein>
<evidence type="ECO:0000313" key="4">
    <source>
        <dbReference type="RefSeq" id="XP_060673262.1"/>
    </source>
</evidence>
<evidence type="ECO:0000313" key="3">
    <source>
        <dbReference type="Proteomes" id="UP001652623"/>
    </source>
</evidence>
<reference evidence="4" key="1">
    <citation type="submission" date="2025-08" db="UniProtKB">
        <authorList>
            <consortium name="RefSeq"/>
        </authorList>
    </citation>
    <scope>IDENTIFICATION</scope>
    <source>
        <tissue evidence="4">Seedling</tissue>
    </source>
</reference>
<sequence>MEGSLDPEIEGKVPKIKEGAIESQVRRVENLITPIDFRWDEAKLQDLCDQEIVEAINRVKIYGSEIEDKLFWISTNNGFFSVKSCYNILTSNGASDKSIWKEIWTAKIHERIKMFLWRLAADVLPLKGTIFESTGKGDPSCSFCGFTKEMSSHLLVECPVARAMAFSSKWGLRLDSVASSNAQELVKWCMNPSHQLCSNLGRKDYTSLLLATFLYIIWELRNDKVYENRSSIAKASARWESMVEEFKLVALDKSAIALIARDDKSLVKVLAAKLIPSVRPDIAELKAIECAVTIAKESSWIEVDWLCNARLVVDQLNDSSEPSEWESWSLVKNLRDKLKDNNWTIS</sequence>
<dbReference type="Proteomes" id="UP001652623">
    <property type="component" value="Chromosome 5"/>
</dbReference>
<dbReference type="GeneID" id="132803765"/>
<dbReference type="InterPro" id="IPR002156">
    <property type="entry name" value="RNaseH_domain"/>
</dbReference>
<accession>A0ABM4A968</accession>
<name>A0ABM4A968_ZIZJJ</name>
<feature type="domain" description="Reverse transcriptase zinc-binding" evidence="2">
    <location>
        <begin position="80"/>
        <end position="163"/>
    </location>
</feature>
<evidence type="ECO:0000259" key="1">
    <source>
        <dbReference type="Pfam" id="PF13456"/>
    </source>
</evidence>
<dbReference type="InterPro" id="IPR026960">
    <property type="entry name" value="RVT-Znf"/>
</dbReference>
<feature type="domain" description="RNase H type-1" evidence="1">
    <location>
        <begin position="252"/>
        <end position="336"/>
    </location>
</feature>
<dbReference type="Pfam" id="PF13456">
    <property type="entry name" value="RVT_3"/>
    <property type="match status" value="1"/>
</dbReference>